<dbReference type="Proteomes" id="UP000000552">
    <property type="component" value="Chromosome"/>
</dbReference>
<dbReference type="SUPFAM" id="SSF55961">
    <property type="entry name" value="Bet v1-like"/>
    <property type="match status" value="1"/>
</dbReference>
<proteinExistence type="predicted"/>
<dbReference type="eggNOG" id="COG3832">
    <property type="taxonomic scope" value="Bacteria"/>
</dbReference>
<name>Q98E59_RHILO</name>
<dbReference type="Gene3D" id="3.30.530.20">
    <property type="match status" value="1"/>
</dbReference>
<evidence type="ECO:0000313" key="2">
    <source>
        <dbReference type="Proteomes" id="UP000000552"/>
    </source>
</evidence>
<accession>Q98E59</accession>
<dbReference type="EMBL" id="BA000012">
    <property type="protein sequence ID" value="BAB51061.1"/>
    <property type="molecule type" value="Genomic_DNA"/>
</dbReference>
<dbReference type="AlphaFoldDB" id="Q98E59"/>
<dbReference type="KEGG" id="mlo:mlr4396"/>
<evidence type="ECO:0000313" key="1">
    <source>
        <dbReference type="EMBL" id="BAB51061.1"/>
    </source>
</evidence>
<protein>
    <submittedName>
        <fullName evidence="1">Mlr4396 protein</fullName>
    </submittedName>
</protein>
<organism evidence="1 2">
    <name type="scientific">Mesorhizobium japonicum (strain LMG 29417 / CECT 9101 / MAFF 303099)</name>
    <name type="common">Mesorhizobium loti (strain MAFF 303099)</name>
    <dbReference type="NCBI Taxonomy" id="266835"/>
    <lineage>
        <taxon>Bacteria</taxon>
        <taxon>Pseudomonadati</taxon>
        <taxon>Pseudomonadota</taxon>
        <taxon>Alphaproteobacteria</taxon>
        <taxon>Hyphomicrobiales</taxon>
        <taxon>Phyllobacteriaceae</taxon>
        <taxon>Mesorhizobium</taxon>
    </lineage>
</organism>
<dbReference type="HOGENOM" id="CLU_141027_1_0_5"/>
<dbReference type="InterPro" id="IPR023393">
    <property type="entry name" value="START-like_dom_sf"/>
</dbReference>
<reference evidence="1 2" key="1">
    <citation type="journal article" date="2000" name="DNA Res.">
        <title>Complete genome structure of the nitrogen-fixing symbiotic bacterium Mesorhizobium loti.</title>
        <authorList>
            <person name="Kaneko T."/>
            <person name="Nakamura Y."/>
            <person name="Sato S."/>
            <person name="Asamizu E."/>
            <person name="Kato T."/>
            <person name="Sasamoto S."/>
            <person name="Watanabe A."/>
            <person name="Idesawa K."/>
            <person name="Ishikawa A."/>
            <person name="Kawashima K."/>
            <person name="Kimura T."/>
            <person name="Kishida Y."/>
            <person name="Kiyokawa C."/>
            <person name="Kohara M."/>
            <person name="Matsumoto M."/>
            <person name="Matsuno A."/>
            <person name="Mochizuki Y."/>
            <person name="Nakayama S."/>
            <person name="Nakazaki N."/>
            <person name="Shimpo S."/>
            <person name="Sugimoto M."/>
            <person name="Takeuchi C."/>
            <person name="Yamada M."/>
            <person name="Tabata S."/>
        </authorList>
    </citation>
    <scope>NUCLEOTIDE SEQUENCE [LARGE SCALE GENOMIC DNA]</scope>
    <source>
        <strain evidence="2">LMG 29417 / CECT 9101 / MAFF 303099</strain>
    </source>
</reference>
<sequence length="158" mass="17030">MHRSNGRSGKMNGARTMWSNEYTAISSLPAAAIWNALKALHEGRLTYEGSDTFVLHGPFAKGTRVSVTPVGQDTFESTIVDLVDNFTYADETTFGDTKLLFRHTLVPVEGGTRVTHRLEISGPSAAEVGPELGPQISGDFDVSMAKLFEQAKELANGG</sequence>
<gene>
    <name evidence="1" type="ordered locus">mlr4396</name>
</gene>